<dbReference type="SUPFAM" id="SSF53474">
    <property type="entry name" value="alpha/beta-Hydrolases"/>
    <property type="match status" value="1"/>
</dbReference>
<dbReference type="Proteomes" id="UP000029844">
    <property type="component" value="Unassembled WGS sequence"/>
</dbReference>
<organism evidence="1 2">
    <name type="scientific">Listeria booriae</name>
    <dbReference type="NCBI Taxonomy" id="1552123"/>
    <lineage>
        <taxon>Bacteria</taxon>
        <taxon>Bacillati</taxon>
        <taxon>Bacillota</taxon>
        <taxon>Bacilli</taxon>
        <taxon>Bacillales</taxon>
        <taxon>Listeriaceae</taxon>
        <taxon>Listeria</taxon>
    </lineage>
</organism>
<sequence length="335" mass="38678">MSTNNDIEFTDIYKFQCGFEKMKVVVKTFSNKNILELARETQPILDMYKEILAHDYVLYMHVGQSSYFIRRQDVHSIWQRKDLIQYGDLFYSLNSVLAEKENKLAPKRLVVIFSPMPGKDEYHSANVAHRCFTPSFPSIQKHLVKNTLVMRIMDLNLSYGSHYVNTFNYTNMEDDIQGAIRFVMESNHVDADDVVLYGGSKGGTGALYHSMLGDYNSVTVDPIISTEQYNQENDLHFLRDFRKKSLLNDLKRLANKETVRRRIIFGCPLISFNYNLYTQIPSDSIEIRNVFDSAVHKHADISRNTIIEQTTCINELLLTSKNLINTVDQIAALTE</sequence>
<dbReference type="Gene3D" id="3.40.50.1820">
    <property type="entry name" value="alpha/beta hydrolase"/>
    <property type="match status" value="1"/>
</dbReference>
<dbReference type="AlphaFoldDB" id="A0A099VXR1"/>
<dbReference type="NCBIfam" id="NF033892">
    <property type="entry name" value="XcbB_CpsF_sero"/>
    <property type="match status" value="1"/>
</dbReference>
<dbReference type="STRING" id="1552123.EP57_14295"/>
<accession>A0A099VXR1</accession>
<dbReference type="eggNOG" id="ENOG5030XS6">
    <property type="taxonomic scope" value="Bacteria"/>
</dbReference>
<name>A0A099VXR1_9LIST</name>
<proteinExistence type="predicted"/>
<dbReference type="EMBL" id="JNFA01000029">
    <property type="protein sequence ID" value="KGL38339.1"/>
    <property type="molecule type" value="Genomic_DNA"/>
</dbReference>
<keyword evidence="2" id="KW-1185">Reference proteome</keyword>
<evidence type="ECO:0008006" key="3">
    <source>
        <dbReference type="Google" id="ProtNLM"/>
    </source>
</evidence>
<gene>
    <name evidence="1" type="ORF">EP57_14295</name>
</gene>
<reference evidence="1 2" key="1">
    <citation type="submission" date="2014-05" db="EMBL/GenBank/DDBJ databases">
        <title>Novel Listeriaceae from food processing environments.</title>
        <authorList>
            <person name="den Bakker H.C."/>
        </authorList>
    </citation>
    <scope>NUCLEOTIDE SEQUENCE [LARGE SCALE GENOMIC DNA]</scope>
    <source>
        <strain evidence="1 2">FSL A5-0281</strain>
    </source>
</reference>
<evidence type="ECO:0000313" key="1">
    <source>
        <dbReference type="EMBL" id="KGL38339.1"/>
    </source>
</evidence>
<evidence type="ECO:0000313" key="2">
    <source>
        <dbReference type="Proteomes" id="UP000029844"/>
    </source>
</evidence>
<dbReference type="ESTHER" id="9list-a0a099vxr1">
    <property type="family name" value="XcbB_CpsF_sero"/>
</dbReference>
<comment type="caution">
    <text evidence="1">The sequence shown here is derived from an EMBL/GenBank/DDBJ whole genome shotgun (WGS) entry which is preliminary data.</text>
</comment>
<dbReference type="InterPro" id="IPR029058">
    <property type="entry name" value="AB_hydrolase_fold"/>
</dbReference>
<protein>
    <recommendedName>
        <fullName evidence="3">XcbB/CpsF family capsular polysaccharide biosynthesis protein</fullName>
    </recommendedName>
</protein>